<dbReference type="InterPro" id="IPR036465">
    <property type="entry name" value="vWFA_dom_sf"/>
</dbReference>
<dbReference type="Gene3D" id="3.40.50.410">
    <property type="entry name" value="von Willebrand factor, type A domain"/>
    <property type="match status" value="1"/>
</dbReference>
<dbReference type="Pfam" id="PF14670">
    <property type="entry name" value="FXa_inhibition"/>
    <property type="match status" value="1"/>
</dbReference>
<dbReference type="GO" id="GO:0031012">
    <property type="term" value="C:extracellular matrix"/>
    <property type="evidence" value="ECO:0007669"/>
    <property type="project" value="UniProtKB-ARBA"/>
</dbReference>
<evidence type="ECO:0000256" key="6">
    <source>
        <dbReference type="ARBA" id="ARBA00022729"/>
    </source>
</evidence>
<keyword evidence="3" id="KW-0964">Secreted</keyword>
<dbReference type="GO" id="GO:0001501">
    <property type="term" value="P:skeletal system development"/>
    <property type="evidence" value="ECO:0007669"/>
    <property type="project" value="UniProtKB-ARBA"/>
</dbReference>
<dbReference type="GO" id="GO:0005576">
    <property type="term" value="C:extracellular region"/>
    <property type="evidence" value="ECO:0007669"/>
    <property type="project" value="UniProtKB-SubCell"/>
</dbReference>
<dbReference type="AlphaFoldDB" id="A0A9B0LUX9"/>
<protein>
    <recommendedName>
        <fullName evidence="13">Matrilin-3</fullName>
    </recommendedName>
</protein>
<keyword evidence="5" id="KW-0597">Phosphoprotein</keyword>
<feature type="region of interest" description="Disordered" evidence="15">
    <location>
        <begin position="1"/>
        <end position="153"/>
    </location>
</feature>
<sequence length="717" mass="76413">MALHVSREAFGAGQHAEPGRQFLEGPLGGPQPRAATATLPERKRDLGSAFEASVGTGCPSSWPGVLSGECTAGGSGKAEPGVPSPGAGGQACRGRRRAQGRRAAAGWVRRPGHKSRERRSAARRRPAEPTQTRPGGGLRGPDSGHRAAAGSPQTFRFCRRNARTGSGWPRAPSPAAPPVLRRWAGPRGGAAGWAECGAAGPLNWPPRRGAQALACWSEATFEDNTCRSAEPAMPRHLSGLLLLLWPLLLLLPPPTPAAPGPLARPGLRRLGARGPGGSPGRRPAAAAPTGAPYSGVRQRGGARGAGVCKSRPLDLVFIIDSSRSVRPLEFTKVKTFVSQIIDTLDIGAADTRVAVVNYASTVKIEFHLQTHSDKQSLKRAVARITPLSTGTMSGLAIQTAMDEAFTVEAGARGPTSNIPKVAIIVTDGRPQDQVNDVAARARASGIELYAVGVDRADLESLKMIASEPLDEHVFYVETYGVIEKLSSRFQETFCAADPCALGTHQCQHVCISDGEGKHHCECSQGYSLNADMKTCSAIDKCALNTHGCEHICVNDRTGSYHCECYEGYTLNEDKKTCSAQDQCAFGTHGCQHICVNDRDGSHHCECYEGYTLNADNKTCSVRSKCALGSHGCQHLCVDDGATAYHCDCYAGYTLNEDKKTCSAIEEARRLISTEDACGCEATLAFQDRVNSYLQRLSAKLDDILGKLQADEYGQIHR</sequence>
<dbReference type="Gene3D" id="1.20.5.30">
    <property type="match status" value="1"/>
</dbReference>
<dbReference type="InterPro" id="IPR009030">
    <property type="entry name" value="Growth_fac_rcpt_cys_sf"/>
</dbReference>
<evidence type="ECO:0000256" key="14">
    <source>
        <dbReference type="PROSITE-ProRule" id="PRU00076"/>
    </source>
</evidence>
<dbReference type="Proteomes" id="UP000245340">
    <property type="component" value="Unplaced"/>
</dbReference>
<comment type="function">
    <text evidence="11">Major component of the extracellular matrix of cartilage and may play a role in the formation of extracellular filamentous networks.</text>
</comment>
<dbReference type="SUPFAM" id="SSF57196">
    <property type="entry name" value="EGF/Laminin"/>
    <property type="match status" value="2"/>
</dbReference>
<dbReference type="SUPFAM" id="SSF58002">
    <property type="entry name" value="Chicken cartilage matrix protein"/>
    <property type="match status" value="1"/>
</dbReference>
<dbReference type="Pfam" id="PF07645">
    <property type="entry name" value="EGF_CA"/>
    <property type="match status" value="1"/>
</dbReference>
<keyword evidence="8" id="KW-0175">Coiled coil</keyword>
<evidence type="ECO:0000256" key="12">
    <source>
        <dbReference type="ARBA" id="ARBA00063495"/>
    </source>
</evidence>
<keyword evidence="4 14" id="KW-0245">EGF-like domain</keyword>
<dbReference type="InterPro" id="IPR001881">
    <property type="entry name" value="EGF-like_Ca-bd_dom"/>
</dbReference>
<dbReference type="RefSeq" id="XP_004405580.1">
    <property type="nucleotide sequence ID" value="XM_004405523.1"/>
</dbReference>
<dbReference type="Pfam" id="PF00092">
    <property type="entry name" value="VWA"/>
    <property type="match status" value="1"/>
</dbReference>
<evidence type="ECO:0000256" key="3">
    <source>
        <dbReference type="ARBA" id="ARBA00022525"/>
    </source>
</evidence>
<comment type="caution">
    <text evidence="14">Lacks conserved residue(s) required for the propagation of feature annotation.</text>
</comment>
<evidence type="ECO:0000313" key="18">
    <source>
        <dbReference type="Proteomes" id="UP000245340"/>
    </source>
</evidence>
<accession>A0A9B0LUX9</accession>
<dbReference type="SMART" id="SM00181">
    <property type="entry name" value="EGF"/>
    <property type="match status" value="4"/>
</dbReference>
<evidence type="ECO:0000256" key="11">
    <source>
        <dbReference type="ARBA" id="ARBA00056017"/>
    </source>
</evidence>
<evidence type="ECO:0000256" key="7">
    <source>
        <dbReference type="ARBA" id="ARBA00022737"/>
    </source>
</evidence>
<organism evidence="18 19">
    <name type="scientific">Odobenus rosmarus divergens</name>
    <name type="common">Pacific walrus</name>
    <dbReference type="NCBI Taxonomy" id="9708"/>
    <lineage>
        <taxon>Eukaryota</taxon>
        <taxon>Metazoa</taxon>
        <taxon>Chordata</taxon>
        <taxon>Craniata</taxon>
        <taxon>Vertebrata</taxon>
        <taxon>Euteleostomi</taxon>
        <taxon>Mammalia</taxon>
        <taxon>Eutheria</taxon>
        <taxon>Laurasiatheria</taxon>
        <taxon>Carnivora</taxon>
        <taxon>Caniformia</taxon>
        <taxon>Pinnipedia</taxon>
        <taxon>Odobenidae</taxon>
        <taxon>Odobenus</taxon>
    </lineage>
</organism>
<dbReference type="InterPro" id="IPR000742">
    <property type="entry name" value="EGF"/>
</dbReference>
<keyword evidence="7" id="KW-0677">Repeat</keyword>
<dbReference type="PANTHER" id="PTHR24020">
    <property type="entry name" value="COLLAGEN ALPHA"/>
    <property type="match status" value="1"/>
</dbReference>
<evidence type="ECO:0000256" key="5">
    <source>
        <dbReference type="ARBA" id="ARBA00022553"/>
    </source>
</evidence>
<dbReference type="Gene3D" id="2.10.25.10">
    <property type="entry name" value="Laminin"/>
    <property type="match status" value="4"/>
</dbReference>
<reference evidence="19" key="1">
    <citation type="submission" date="2025-08" db="UniProtKB">
        <authorList>
            <consortium name="RefSeq"/>
        </authorList>
    </citation>
    <scope>IDENTIFICATION</scope>
</reference>
<keyword evidence="2" id="KW-0488">Methylation</keyword>
<dbReference type="InterPro" id="IPR050525">
    <property type="entry name" value="ECM_Assembly_Org"/>
</dbReference>
<dbReference type="PROSITE" id="PS01186">
    <property type="entry name" value="EGF_2"/>
    <property type="match status" value="4"/>
</dbReference>
<comment type="subunit">
    <text evidence="12">Can form homooligomers (monomers, dimers, trimers and tetramers) and heterooligomers with matrilin-1. Interacts with COMP. Component of a complex containing at least CRELD2, MANF, MATN3 and PDIA4.</text>
</comment>
<dbReference type="FunFam" id="3.40.50.410:FF:000018">
    <property type="entry name" value="Matrilin 1"/>
    <property type="match status" value="1"/>
</dbReference>
<feature type="domain" description="VWFA" evidence="17">
    <location>
        <begin position="314"/>
        <end position="489"/>
    </location>
</feature>
<evidence type="ECO:0000256" key="13">
    <source>
        <dbReference type="ARBA" id="ARBA00074606"/>
    </source>
</evidence>
<evidence type="ECO:0000256" key="2">
    <source>
        <dbReference type="ARBA" id="ARBA00022481"/>
    </source>
</evidence>
<dbReference type="InterPro" id="IPR026823">
    <property type="entry name" value="cEGF"/>
</dbReference>
<comment type="subcellular location">
    <subcellularLocation>
        <location evidence="1">Secreted</location>
    </subcellularLocation>
</comment>
<feature type="compositionally biased region" description="Basic residues" evidence="15">
    <location>
        <begin position="110"/>
        <end position="124"/>
    </location>
</feature>
<gene>
    <name evidence="19" type="primary">MATN3</name>
</gene>
<evidence type="ECO:0000313" key="19">
    <source>
        <dbReference type="RefSeq" id="XP_004405580.1"/>
    </source>
</evidence>
<dbReference type="FunFam" id="2.10.25.10:FF:000126">
    <property type="entry name" value="Matrilin 3"/>
    <property type="match status" value="4"/>
</dbReference>
<dbReference type="CDD" id="cd00054">
    <property type="entry name" value="EGF_CA"/>
    <property type="match status" value="1"/>
</dbReference>
<dbReference type="InterPro" id="IPR036337">
    <property type="entry name" value="Matrilin_CC_sf"/>
</dbReference>
<proteinExistence type="predicted"/>
<dbReference type="GO" id="GO:0005509">
    <property type="term" value="F:calcium ion binding"/>
    <property type="evidence" value="ECO:0007669"/>
    <property type="project" value="InterPro"/>
</dbReference>
<dbReference type="PANTHER" id="PTHR24020:SF12">
    <property type="entry name" value="MATRILIN-3"/>
    <property type="match status" value="1"/>
</dbReference>
<evidence type="ECO:0000256" key="10">
    <source>
        <dbReference type="ARBA" id="ARBA00023180"/>
    </source>
</evidence>
<evidence type="ECO:0000259" key="16">
    <source>
        <dbReference type="PROSITE" id="PS50026"/>
    </source>
</evidence>
<feature type="domain" description="EGF-like" evidence="16">
    <location>
        <begin position="537"/>
        <end position="578"/>
    </location>
</feature>
<evidence type="ECO:0000256" key="9">
    <source>
        <dbReference type="ARBA" id="ARBA00023157"/>
    </source>
</evidence>
<evidence type="ECO:0000256" key="8">
    <source>
        <dbReference type="ARBA" id="ARBA00023054"/>
    </source>
</evidence>
<feature type="compositionally biased region" description="Low complexity" evidence="15">
    <location>
        <begin position="280"/>
        <end position="298"/>
    </location>
</feature>
<name>A0A9B0LUX9_ODORO</name>
<keyword evidence="9" id="KW-1015">Disulfide bond</keyword>
<dbReference type="InterPro" id="IPR002035">
    <property type="entry name" value="VWF_A"/>
</dbReference>
<dbReference type="SUPFAM" id="SSF53300">
    <property type="entry name" value="vWA-like"/>
    <property type="match status" value="1"/>
</dbReference>
<evidence type="ECO:0000256" key="4">
    <source>
        <dbReference type="ARBA" id="ARBA00022536"/>
    </source>
</evidence>
<feature type="domain" description="EGF-like" evidence="16">
    <location>
        <begin position="579"/>
        <end position="620"/>
    </location>
</feature>
<dbReference type="Pfam" id="PF10393">
    <property type="entry name" value="Matrilin_ccoil"/>
    <property type="match status" value="1"/>
</dbReference>
<dbReference type="PROSITE" id="PS50026">
    <property type="entry name" value="EGF_3"/>
    <property type="match status" value="2"/>
</dbReference>
<dbReference type="SMART" id="SM01279">
    <property type="entry name" value="Matrilin_ccoil"/>
    <property type="match status" value="1"/>
</dbReference>
<dbReference type="SUPFAM" id="SSF57184">
    <property type="entry name" value="Growth factor receptor domain"/>
    <property type="match status" value="1"/>
</dbReference>
<dbReference type="FunFam" id="1.20.5.30:FF:000004">
    <property type="entry name" value="Matrilin 3"/>
    <property type="match status" value="1"/>
</dbReference>
<dbReference type="SMART" id="SM00179">
    <property type="entry name" value="EGF_CA"/>
    <property type="match status" value="4"/>
</dbReference>
<dbReference type="PRINTS" id="PR00453">
    <property type="entry name" value="VWFADOMAIN"/>
</dbReference>
<dbReference type="Pfam" id="PF12662">
    <property type="entry name" value="cEGF"/>
    <property type="match status" value="1"/>
</dbReference>
<keyword evidence="6" id="KW-0732">Signal</keyword>
<dbReference type="InterPro" id="IPR019466">
    <property type="entry name" value="Matrilin_CC_trimer"/>
</dbReference>
<evidence type="ECO:0000256" key="1">
    <source>
        <dbReference type="ARBA" id="ARBA00004613"/>
    </source>
</evidence>
<dbReference type="SMART" id="SM00327">
    <property type="entry name" value="VWA"/>
    <property type="match status" value="1"/>
</dbReference>
<feature type="region of interest" description="Disordered" evidence="15">
    <location>
        <begin position="260"/>
        <end position="298"/>
    </location>
</feature>
<evidence type="ECO:0000259" key="17">
    <source>
        <dbReference type="PROSITE" id="PS50234"/>
    </source>
</evidence>
<evidence type="ECO:0000256" key="15">
    <source>
        <dbReference type="SAM" id="MobiDB-lite"/>
    </source>
</evidence>
<keyword evidence="10" id="KW-0325">Glycoprotein</keyword>
<dbReference type="InterPro" id="IPR049883">
    <property type="entry name" value="NOTCH1_EGF-like"/>
</dbReference>
<keyword evidence="18" id="KW-1185">Reference proteome</keyword>
<dbReference type="PROSITE" id="PS50234">
    <property type="entry name" value="VWFA"/>
    <property type="match status" value="1"/>
</dbReference>